<reference evidence="1 2" key="1">
    <citation type="submission" date="2014-04" db="EMBL/GenBank/DDBJ databases">
        <authorList>
            <consortium name="DOE Joint Genome Institute"/>
            <person name="Kuo A."/>
            <person name="Kohler A."/>
            <person name="Jargeat P."/>
            <person name="Nagy L.G."/>
            <person name="Floudas D."/>
            <person name="Copeland A."/>
            <person name="Barry K.W."/>
            <person name="Cichocki N."/>
            <person name="Veneault-Fourrey C."/>
            <person name="LaButti K."/>
            <person name="Lindquist E.A."/>
            <person name="Lipzen A."/>
            <person name="Lundell T."/>
            <person name="Morin E."/>
            <person name="Murat C."/>
            <person name="Sun H."/>
            <person name="Tunlid A."/>
            <person name="Henrissat B."/>
            <person name="Grigoriev I.V."/>
            <person name="Hibbett D.S."/>
            <person name="Martin F."/>
            <person name="Nordberg H.P."/>
            <person name="Cantor M.N."/>
            <person name="Hua S.X."/>
        </authorList>
    </citation>
    <scope>NUCLEOTIDE SEQUENCE [LARGE SCALE GENOMIC DNA]</scope>
    <source>
        <strain evidence="1 2">Ve08.2h10</strain>
    </source>
</reference>
<feature type="non-terminal residue" evidence="1">
    <location>
        <position position="1"/>
    </location>
</feature>
<keyword evidence="2" id="KW-1185">Reference proteome</keyword>
<name>A0A0D0E1U5_9AGAM</name>
<dbReference type="EMBL" id="KN825488">
    <property type="protein sequence ID" value="KIK90655.1"/>
    <property type="molecule type" value="Genomic_DNA"/>
</dbReference>
<proteinExistence type="predicted"/>
<dbReference type="AlphaFoldDB" id="A0A0D0E1U5"/>
<dbReference type="Proteomes" id="UP000054538">
    <property type="component" value="Unassembled WGS sequence"/>
</dbReference>
<dbReference type="STRING" id="930991.A0A0D0E1U5"/>
<dbReference type="InParanoid" id="A0A0D0E1U5"/>
<sequence length="134" mass="14805">LKMCANFSEEESVLQLLTGLPQNPEWRMFKSQIEQHLHDAYSGTVITSTLNNGGSISATFQHNPMTFESCSTRICGEASHQINKKALSRPGSEYVHMASVGSSAPADINPITSLRKHPKNPQEIFCQTLQSILM</sequence>
<organism evidence="1 2">
    <name type="scientific">Paxillus rubicundulus Ve08.2h10</name>
    <dbReference type="NCBI Taxonomy" id="930991"/>
    <lineage>
        <taxon>Eukaryota</taxon>
        <taxon>Fungi</taxon>
        <taxon>Dikarya</taxon>
        <taxon>Basidiomycota</taxon>
        <taxon>Agaricomycotina</taxon>
        <taxon>Agaricomycetes</taxon>
        <taxon>Agaricomycetidae</taxon>
        <taxon>Boletales</taxon>
        <taxon>Paxilineae</taxon>
        <taxon>Paxillaceae</taxon>
        <taxon>Paxillus</taxon>
    </lineage>
</organism>
<gene>
    <name evidence="1" type="ORF">PAXRUDRAFT_151427</name>
</gene>
<accession>A0A0D0E1U5</accession>
<protein>
    <submittedName>
        <fullName evidence="1">Unplaced genomic scaffold scaffold_666, whole genome shotgun sequence</fullName>
    </submittedName>
</protein>
<dbReference type="HOGENOM" id="CLU_105951_1_0_1"/>
<evidence type="ECO:0000313" key="1">
    <source>
        <dbReference type="EMBL" id="KIK90655.1"/>
    </source>
</evidence>
<evidence type="ECO:0000313" key="2">
    <source>
        <dbReference type="Proteomes" id="UP000054538"/>
    </source>
</evidence>
<reference evidence="2" key="2">
    <citation type="submission" date="2015-01" db="EMBL/GenBank/DDBJ databases">
        <title>Evolutionary Origins and Diversification of the Mycorrhizal Mutualists.</title>
        <authorList>
            <consortium name="DOE Joint Genome Institute"/>
            <consortium name="Mycorrhizal Genomics Consortium"/>
            <person name="Kohler A."/>
            <person name="Kuo A."/>
            <person name="Nagy L.G."/>
            <person name="Floudas D."/>
            <person name="Copeland A."/>
            <person name="Barry K.W."/>
            <person name="Cichocki N."/>
            <person name="Veneault-Fourrey C."/>
            <person name="LaButti K."/>
            <person name="Lindquist E.A."/>
            <person name="Lipzen A."/>
            <person name="Lundell T."/>
            <person name="Morin E."/>
            <person name="Murat C."/>
            <person name="Riley R."/>
            <person name="Ohm R."/>
            <person name="Sun H."/>
            <person name="Tunlid A."/>
            <person name="Henrissat B."/>
            <person name="Grigoriev I.V."/>
            <person name="Hibbett D.S."/>
            <person name="Martin F."/>
        </authorList>
    </citation>
    <scope>NUCLEOTIDE SEQUENCE [LARGE SCALE GENOMIC DNA]</scope>
    <source>
        <strain evidence="2">Ve08.2h10</strain>
    </source>
</reference>
<dbReference type="OrthoDB" id="2688793at2759"/>